<proteinExistence type="predicted"/>
<evidence type="ECO:0000259" key="5">
    <source>
        <dbReference type="Pfam" id="PF13731"/>
    </source>
</evidence>
<dbReference type="EMBL" id="JARPXM010000001">
    <property type="protein sequence ID" value="MDT2536795.1"/>
    <property type="molecule type" value="Genomic_DNA"/>
</dbReference>
<evidence type="ECO:0000256" key="2">
    <source>
        <dbReference type="ARBA" id="ARBA00022737"/>
    </source>
</evidence>
<feature type="compositionally biased region" description="Polar residues" evidence="3">
    <location>
        <begin position="56"/>
        <end position="87"/>
    </location>
</feature>
<feature type="domain" description="WxL" evidence="5">
    <location>
        <begin position="761"/>
        <end position="976"/>
    </location>
</feature>
<sequence length="976" mass="106224">MNKKIKHYLGLTLLLLPLLPFSLTYAETVEEVPTGESTISSMADDPLKEYKEKAANQVSTIESTPETEATESQPEVNSTEDTPTSESSNEDIPEAEVKSKPQTKGGIGPQTVNLIEGVDIDADFAQLLRTDASVQNLGTSWSGYGKAQDQLTDDDMVALNQIGVAFKNLNSLMGIEYAVNLTNLICPGNSLNSLDLSANTALASLSCPDNQLTSLNLSTNTALTTLICNNNQLTNLDVSASTLLTYFFCNDNKLVDLDISANTSLVDLNCSMNVLTSLDITSNILLKNLYCFNNKLTSLDAHDHPSLRVLECYVNELNTLNLNGALALEELNCGGNKLTTLDVSDLTSLWFLVCGENGMTNLILDGAIALRELDCDINKLTSLDLSTNVALQRLVCTRNSISSLDLSNNKDLRSLTCWMNEISNLNLEGLTLLNYLDCNTNKLTELDVSDLISLRNLNCAINELTSLNVNGAIALEMLECYGNKLTDIDTSTNLLMQWFNCNNNNLDDLDVSKNTLLTNFDCSQNKLIDLDVSMNSLLEKLICENNQLTDITSANNLNQLVELSAGFQKIILPIPIVSVGGEAEVDILKTTGHAGLSASNIDITPSPSFTYNGDKILMSNVTRFSLSDKSISFSYDGSQLTEGASSGTKSFGGTITFFSASDLVHTIVPNKKKVYSGEKLKWTWTIESMSVKKAEDTYAEVSLPAGLVIDPSSITKDGGPATLADINGTNNHGDLNYGETIEFTFETTATGIVNDWLKAKGRVDWDDDTITGPYNNETEGLVQIQDDEQTYTPKDSDDMALQSVPIYFNHGTNPIVNTAQTHHLHSMNYQSNTNVVTDGFYTRIKDDRSVSTGWKLTAKLSDFKDSSNSLMPNGTGTSLKLENMSIERVTDRDTPQETIDPSPTGADVPSSVQTTETLVAGQPTAKTLVSAQPNEGQDTWQLRMPFDKISLNLPANAGKKGTIYKAKLTWSLDDTP</sequence>
<evidence type="ECO:0000313" key="6">
    <source>
        <dbReference type="EMBL" id="MDT2536795.1"/>
    </source>
</evidence>
<dbReference type="GO" id="GO:0035591">
    <property type="term" value="F:signaling adaptor activity"/>
    <property type="evidence" value="ECO:0007669"/>
    <property type="project" value="TreeGrafter"/>
</dbReference>
<protein>
    <submittedName>
        <fullName evidence="6">WxL domain-containing protein</fullName>
    </submittedName>
</protein>
<evidence type="ECO:0000313" key="7">
    <source>
        <dbReference type="Proteomes" id="UP001249240"/>
    </source>
</evidence>
<feature type="chain" id="PRO_5043813022" evidence="4">
    <location>
        <begin position="27"/>
        <end position="976"/>
    </location>
</feature>
<evidence type="ECO:0000256" key="4">
    <source>
        <dbReference type="SAM" id="SignalP"/>
    </source>
</evidence>
<feature type="region of interest" description="Disordered" evidence="3">
    <location>
        <begin position="32"/>
        <end position="110"/>
    </location>
</feature>
<dbReference type="InterPro" id="IPR027994">
    <property type="entry name" value="WxL_dom"/>
</dbReference>
<gene>
    <name evidence="6" type="ORF">P7D78_01545</name>
</gene>
<dbReference type="SUPFAM" id="SSF52058">
    <property type="entry name" value="L domain-like"/>
    <property type="match status" value="2"/>
</dbReference>
<comment type="caution">
    <text evidence="6">The sequence shown here is derived from an EMBL/GenBank/DDBJ whole genome shotgun (WGS) entry which is preliminary data.</text>
</comment>
<organism evidence="6 7">
    <name type="scientific">Enterococcus raffinosus</name>
    <dbReference type="NCBI Taxonomy" id="71452"/>
    <lineage>
        <taxon>Bacteria</taxon>
        <taxon>Bacillati</taxon>
        <taxon>Bacillota</taxon>
        <taxon>Bacilli</taxon>
        <taxon>Lactobacillales</taxon>
        <taxon>Enterococcaceae</taxon>
        <taxon>Enterococcus</taxon>
    </lineage>
</organism>
<dbReference type="AlphaFoldDB" id="A0AAW8SPK6"/>
<name>A0AAW8SPK6_9ENTE</name>
<dbReference type="PANTHER" id="PTHR47566">
    <property type="match status" value="1"/>
</dbReference>
<feature type="compositionally biased region" description="Basic and acidic residues" evidence="3">
    <location>
        <begin position="45"/>
        <end position="54"/>
    </location>
</feature>
<dbReference type="InterPro" id="IPR052574">
    <property type="entry name" value="CDIRP"/>
</dbReference>
<keyword evidence="1" id="KW-0433">Leucine-rich repeat</keyword>
<dbReference type="Proteomes" id="UP001249240">
    <property type="component" value="Unassembled WGS sequence"/>
</dbReference>
<evidence type="ECO:0000256" key="3">
    <source>
        <dbReference type="SAM" id="MobiDB-lite"/>
    </source>
</evidence>
<dbReference type="InterPro" id="IPR032675">
    <property type="entry name" value="LRR_dom_sf"/>
</dbReference>
<evidence type="ECO:0000256" key="1">
    <source>
        <dbReference type="ARBA" id="ARBA00022614"/>
    </source>
</evidence>
<feature type="region of interest" description="Disordered" evidence="3">
    <location>
        <begin position="889"/>
        <end position="911"/>
    </location>
</feature>
<dbReference type="RefSeq" id="WP_060789562.1">
    <property type="nucleotide sequence ID" value="NZ_BAAAXM010000060.1"/>
</dbReference>
<reference evidence="6" key="1">
    <citation type="submission" date="2023-03" db="EMBL/GenBank/DDBJ databases">
        <authorList>
            <person name="Shen W."/>
            <person name="Cai J."/>
        </authorList>
    </citation>
    <scope>NUCLEOTIDE SEQUENCE</scope>
    <source>
        <strain evidence="6">B646-2</strain>
    </source>
</reference>
<dbReference type="Gene3D" id="3.80.10.10">
    <property type="entry name" value="Ribonuclease Inhibitor"/>
    <property type="match status" value="2"/>
</dbReference>
<feature type="signal peptide" evidence="4">
    <location>
        <begin position="1"/>
        <end position="26"/>
    </location>
</feature>
<keyword evidence="4" id="KW-0732">Signal</keyword>
<dbReference type="Pfam" id="PF13731">
    <property type="entry name" value="WxL"/>
    <property type="match status" value="1"/>
</dbReference>
<dbReference type="PANTHER" id="PTHR47566:SF1">
    <property type="entry name" value="PROTEIN NUD1"/>
    <property type="match status" value="1"/>
</dbReference>
<keyword evidence="2" id="KW-0677">Repeat</keyword>
<accession>A0AAW8SPK6</accession>